<keyword evidence="1" id="KW-0808">Transferase</keyword>
<dbReference type="Proteomes" id="UP000239089">
    <property type="component" value="Unassembled WGS sequence"/>
</dbReference>
<organism evidence="4 5">
    <name type="scientific">Rhodoblastus sphagnicola</name>
    <dbReference type="NCBI Taxonomy" id="333368"/>
    <lineage>
        <taxon>Bacteria</taxon>
        <taxon>Pseudomonadati</taxon>
        <taxon>Pseudomonadota</taxon>
        <taxon>Alphaproteobacteria</taxon>
        <taxon>Hyphomicrobiales</taxon>
        <taxon>Rhodoblastaceae</taxon>
        <taxon>Rhodoblastus</taxon>
    </lineage>
</organism>
<dbReference type="InterPro" id="IPR029063">
    <property type="entry name" value="SAM-dependent_MTases_sf"/>
</dbReference>
<dbReference type="GO" id="GO:0003676">
    <property type="term" value="F:nucleic acid binding"/>
    <property type="evidence" value="ECO:0007669"/>
    <property type="project" value="InterPro"/>
</dbReference>
<dbReference type="PANTHER" id="PTHR47739:SF1">
    <property type="entry name" value="TRNA1(VAL) (ADENINE(37)-N6)-METHYLTRANSFERASE"/>
    <property type="match status" value="1"/>
</dbReference>
<dbReference type="GO" id="GO:0032259">
    <property type="term" value="P:methylation"/>
    <property type="evidence" value="ECO:0007669"/>
    <property type="project" value="UniProtKB-KW"/>
</dbReference>
<protein>
    <recommendedName>
        <fullName evidence="3">Methyltransferase small domain-containing protein</fullName>
    </recommendedName>
</protein>
<evidence type="ECO:0000313" key="5">
    <source>
        <dbReference type="Proteomes" id="UP000239089"/>
    </source>
</evidence>
<dbReference type="InterPro" id="IPR050210">
    <property type="entry name" value="tRNA_Adenine-N(6)_MTase"/>
</dbReference>
<dbReference type="AlphaFoldDB" id="A0A2S6NFL2"/>
<evidence type="ECO:0000313" key="4">
    <source>
        <dbReference type="EMBL" id="PPQ33406.1"/>
    </source>
</evidence>
<dbReference type="InterPro" id="IPR002052">
    <property type="entry name" value="DNA_methylase_N6_adenine_CS"/>
</dbReference>
<keyword evidence="1" id="KW-0489">Methyltransferase</keyword>
<evidence type="ECO:0000259" key="3">
    <source>
        <dbReference type="Pfam" id="PF05175"/>
    </source>
</evidence>
<dbReference type="GO" id="GO:0008170">
    <property type="term" value="F:N-methyltransferase activity"/>
    <property type="evidence" value="ECO:0007669"/>
    <property type="project" value="UniProtKB-ARBA"/>
</dbReference>
<dbReference type="CDD" id="cd02440">
    <property type="entry name" value="AdoMet_MTases"/>
    <property type="match status" value="1"/>
</dbReference>
<evidence type="ECO:0000256" key="1">
    <source>
        <dbReference type="ARBA" id="ARBA00022603"/>
    </source>
</evidence>
<dbReference type="RefSeq" id="WP_104506196.1">
    <property type="nucleotide sequence ID" value="NZ_JACIGC010000003.1"/>
</dbReference>
<feature type="domain" description="Methyltransferase small" evidence="3">
    <location>
        <begin position="31"/>
        <end position="130"/>
    </location>
</feature>
<name>A0A2S6NFL2_9HYPH</name>
<dbReference type="Pfam" id="PF05175">
    <property type="entry name" value="MTS"/>
    <property type="match status" value="1"/>
</dbReference>
<proteinExistence type="predicted"/>
<evidence type="ECO:0000256" key="2">
    <source>
        <dbReference type="ARBA" id="ARBA00022691"/>
    </source>
</evidence>
<accession>A0A2S6NFL2</accession>
<keyword evidence="2" id="KW-0949">S-adenosyl-L-methionine</keyword>
<dbReference type="InterPro" id="IPR007848">
    <property type="entry name" value="Small_mtfrase_dom"/>
</dbReference>
<comment type="caution">
    <text evidence="4">The sequence shown here is derived from an EMBL/GenBank/DDBJ whole genome shotgun (WGS) entry which is preliminary data.</text>
</comment>
<dbReference type="SUPFAM" id="SSF53335">
    <property type="entry name" value="S-adenosyl-L-methionine-dependent methyltransferases"/>
    <property type="match status" value="1"/>
</dbReference>
<dbReference type="EMBL" id="NHSJ01000021">
    <property type="protein sequence ID" value="PPQ33406.1"/>
    <property type="molecule type" value="Genomic_DNA"/>
</dbReference>
<reference evidence="4 5" key="1">
    <citation type="journal article" date="2018" name="Arch. Microbiol.">
        <title>New insights into the metabolic potential of the phototrophic purple bacterium Rhodopila globiformis DSM 161(T) from its draft genome sequence and evidence for a vanadium-dependent nitrogenase.</title>
        <authorList>
            <person name="Imhoff J.F."/>
            <person name="Rahn T."/>
            <person name="Kunzel S."/>
            <person name="Neulinger S.C."/>
        </authorList>
    </citation>
    <scope>NUCLEOTIDE SEQUENCE [LARGE SCALE GENOMIC DNA]</scope>
    <source>
        <strain evidence="4 5">DSM 16996</strain>
    </source>
</reference>
<dbReference type="OrthoDB" id="5489421at2"/>
<keyword evidence="5" id="KW-1185">Reference proteome</keyword>
<gene>
    <name evidence="4" type="ORF">CCR94_01845</name>
</gene>
<dbReference type="Gene3D" id="3.40.50.150">
    <property type="entry name" value="Vaccinia Virus protein VP39"/>
    <property type="match status" value="1"/>
</dbReference>
<dbReference type="PROSITE" id="PS00092">
    <property type="entry name" value="N6_MTASE"/>
    <property type="match status" value="1"/>
</dbReference>
<sequence>MPDESFPDLLLDGRLKLFQRGGHRAGTDAILLAAAAPALPAGLVVDAGAGVGTVGLLLALANPGARVALLEKNPAAAEDASRNIEANCFGARVRLVEADLFDARARKAADLVEAADVVVSNPPFLDARAARVSPDSDRAMAHVLGEGGLAGWLKACLALLRPGGCFVLIFRADALDEILAALKGRVGAVEIFPIFPSERRPAIRVVVRGRKGSRAPLAVLPGLVLHGDDGKFTAVAEEVHRHGRRLFAD</sequence>
<dbReference type="PANTHER" id="PTHR47739">
    <property type="entry name" value="TRNA1(VAL) (ADENINE(37)-N6)-METHYLTRANSFERASE"/>
    <property type="match status" value="1"/>
</dbReference>
<dbReference type="GO" id="GO:0008757">
    <property type="term" value="F:S-adenosylmethionine-dependent methyltransferase activity"/>
    <property type="evidence" value="ECO:0007669"/>
    <property type="project" value="UniProtKB-ARBA"/>
</dbReference>